<organism evidence="2 3">
    <name type="scientific">Willisornis vidua</name>
    <name type="common">Xingu scale-backed antbird</name>
    <dbReference type="NCBI Taxonomy" id="1566151"/>
    <lineage>
        <taxon>Eukaryota</taxon>
        <taxon>Metazoa</taxon>
        <taxon>Chordata</taxon>
        <taxon>Craniata</taxon>
        <taxon>Vertebrata</taxon>
        <taxon>Euteleostomi</taxon>
        <taxon>Archelosauria</taxon>
        <taxon>Archosauria</taxon>
        <taxon>Dinosauria</taxon>
        <taxon>Saurischia</taxon>
        <taxon>Theropoda</taxon>
        <taxon>Coelurosauria</taxon>
        <taxon>Aves</taxon>
        <taxon>Neognathae</taxon>
        <taxon>Neoaves</taxon>
        <taxon>Telluraves</taxon>
        <taxon>Australaves</taxon>
        <taxon>Passeriformes</taxon>
        <taxon>Thamnophilidae</taxon>
        <taxon>Willisornis</taxon>
    </lineage>
</organism>
<protein>
    <submittedName>
        <fullName evidence="2">Uncharacterized protein</fullName>
    </submittedName>
</protein>
<evidence type="ECO:0000313" key="2">
    <source>
        <dbReference type="EMBL" id="KAJ7423228.1"/>
    </source>
</evidence>
<feature type="compositionally biased region" description="Acidic residues" evidence="1">
    <location>
        <begin position="106"/>
        <end position="135"/>
    </location>
</feature>
<name>A0ABQ9DJP1_9PASS</name>
<feature type="region of interest" description="Disordered" evidence="1">
    <location>
        <begin position="106"/>
        <end position="169"/>
    </location>
</feature>
<evidence type="ECO:0000313" key="3">
    <source>
        <dbReference type="Proteomes" id="UP001145742"/>
    </source>
</evidence>
<sequence>MVSREHWAPLFAQLLVPNPESCRGTVDTVGPLLTSSAKPLGVVAITLIIPAQLKDECDTWKHQAQSESDLQIMLYPTWYTFVLLKLKNSTWSHEVSVLFSGRDEDAAADDVDEDDAADTVDVDEDADAADDDEAEASLHPTPALALTPGAAGPQASREMPDLLSKETFN</sequence>
<feature type="compositionally biased region" description="Basic and acidic residues" evidence="1">
    <location>
        <begin position="158"/>
        <end position="169"/>
    </location>
</feature>
<evidence type="ECO:0000256" key="1">
    <source>
        <dbReference type="SAM" id="MobiDB-lite"/>
    </source>
</evidence>
<comment type="caution">
    <text evidence="2">The sequence shown here is derived from an EMBL/GenBank/DDBJ whole genome shotgun (WGS) entry which is preliminary data.</text>
</comment>
<dbReference type="Proteomes" id="UP001145742">
    <property type="component" value="Unassembled WGS sequence"/>
</dbReference>
<accession>A0ABQ9DJP1</accession>
<keyword evidence="3" id="KW-1185">Reference proteome</keyword>
<reference evidence="2" key="1">
    <citation type="submission" date="2019-10" db="EMBL/GenBank/DDBJ databases">
        <authorList>
            <person name="Soares A.E.R."/>
            <person name="Aleixo A."/>
            <person name="Schneider P."/>
            <person name="Miyaki C.Y."/>
            <person name="Schneider M.P."/>
            <person name="Mello C."/>
            <person name="Vasconcelos A.T.R."/>
        </authorList>
    </citation>
    <scope>NUCLEOTIDE SEQUENCE</scope>
    <source>
        <tissue evidence="2">Muscle</tissue>
    </source>
</reference>
<gene>
    <name evidence="2" type="ORF">WISP_34594</name>
</gene>
<feature type="compositionally biased region" description="Low complexity" evidence="1">
    <location>
        <begin position="140"/>
        <end position="153"/>
    </location>
</feature>
<proteinExistence type="predicted"/>
<dbReference type="EMBL" id="WHWB01032878">
    <property type="protein sequence ID" value="KAJ7423228.1"/>
    <property type="molecule type" value="Genomic_DNA"/>
</dbReference>